<keyword evidence="3" id="KW-1185">Reference proteome</keyword>
<sequence length="551" mass="62424">MKFIFNLYIFCIFGSVLGFSQSNYISHVVTSGENVYRISLKYQVSMDAIYQLNPGSDKAIIVGETLRIPDSSQSLKNSNSYMVQDNDTKWSLSKRFGMSVAEFERLNPNTVPVLIAGDLVHTSTNNNPTYVTTEREIITVNEESEVIINDSPNSNTENISEYTDYVIKSKETLYSLSTKAGMSMDEFLKLNPQLSEGFIVGSTIKMPSSNGINKNISGVASSAPKQTISTQLFWNTDLVNSSNQSEFVKNYRIGMQMAIDSIKKDIPNINISLSDSLNLTFLENADTLNSSFIIQPLVLEDNNTNYLSISSLVDGNPKSINYTGLTEEVKMRYGITKYLNKNDGNTILIYDKDKNDTKAFVEGQISNLKTIQVNSKGVFNSQDLIDLLATNTNNYIIIESERDGVFLSATNTLLKQLSNYNIELVVLNSKYIPEERKVSSKRFRILKLIYPSSFSPSFYNQKKLLLNNYTENVNLTDSNDITFGYIMVHNALSQIYFNDYENFKNYNFSTLGIPLEYDNINLQFNNNTVYIYRFDDTSDSFLLDTFKQIKL</sequence>
<dbReference type="PROSITE" id="PS51782">
    <property type="entry name" value="LYSM"/>
    <property type="match status" value="3"/>
</dbReference>
<evidence type="ECO:0000313" key="2">
    <source>
        <dbReference type="EMBL" id="GGG54240.1"/>
    </source>
</evidence>
<dbReference type="SUPFAM" id="SSF54106">
    <property type="entry name" value="LysM domain"/>
    <property type="match status" value="3"/>
</dbReference>
<dbReference type="InterPro" id="IPR018392">
    <property type="entry name" value="LysM"/>
</dbReference>
<dbReference type="AlphaFoldDB" id="A0A917GRD4"/>
<dbReference type="CDD" id="cd00118">
    <property type="entry name" value="LysM"/>
    <property type="match status" value="3"/>
</dbReference>
<dbReference type="PANTHER" id="PTHR33734:SF22">
    <property type="entry name" value="MEMBRANE-BOUND LYTIC MUREIN TRANSGLYCOSYLASE D"/>
    <property type="match status" value="1"/>
</dbReference>
<dbReference type="Gene3D" id="3.10.350.10">
    <property type="entry name" value="LysM domain"/>
    <property type="match status" value="3"/>
</dbReference>
<dbReference type="Proteomes" id="UP000625976">
    <property type="component" value="Unassembled WGS sequence"/>
</dbReference>
<dbReference type="RefSeq" id="WP_188465656.1">
    <property type="nucleotide sequence ID" value="NZ_BMFQ01000003.1"/>
</dbReference>
<name>A0A917GRD4_9FLAO</name>
<reference evidence="2" key="1">
    <citation type="journal article" date="2014" name="Int. J. Syst. Evol. Microbiol.">
        <title>Complete genome sequence of Corynebacterium casei LMG S-19264T (=DSM 44701T), isolated from a smear-ripened cheese.</title>
        <authorList>
            <consortium name="US DOE Joint Genome Institute (JGI-PGF)"/>
            <person name="Walter F."/>
            <person name="Albersmeier A."/>
            <person name="Kalinowski J."/>
            <person name="Ruckert C."/>
        </authorList>
    </citation>
    <scope>NUCLEOTIDE SEQUENCE</scope>
    <source>
        <strain evidence="2">CGMCC 1.12751</strain>
    </source>
</reference>
<comment type="caution">
    <text evidence="2">The sequence shown here is derived from an EMBL/GenBank/DDBJ whole genome shotgun (WGS) entry which is preliminary data.</text>
</comment>
<reference evidence="2" key="2">
    <citation type="submission" date="2020-09" db="EMBL/GenBank/DDBJ databases">
        <authorList>
            <person name="Sun Q."/>
            <person name="Zhou Y."/>
        </authorList>
    </citation>
    <scope>NUCLEOTIDE SEQUENCE</scope>
    <source>
        <strain evidence="2">CGMCC 1.12751</strain>
    </source>
</reference>
<dbReference type="Pfam" id="PF01476">
    <property type="entry name" value="LysM"/>
    <property type="match status" value="3"/>
</dbReference>
<organism evidence="2 3">
    <name type="scientific">Bizionia arctica</name>
    <dbReference type="NCBI Taxonomy" id="1495645"/>
    <lineage>
        <taxon>Bacteria</taxon>
        <taxon>Pseudomonadati</taxon>
        <taxon>Bacteroidota</taxon>
        <taxon>Flavobacteriia</taxon>
        <taxon>Flavobacteriales</taxon>
        <taxon>Flavobacteriaceae</taxon>
        <taxon>Bizionia</taxon>
    </lineage>
</organism>
<feature type="domain" description="LysM" evidence="1">
    <location>
        <begin position="79"/>
        <end position="122"/>
    </location>
</feature>
<proteinExistence type="predicted"/>
<feature type="domain" description="LysM" evidence="1">
    <location>
        <begin position="25"/>
        <end position="68"/>
    </location>
</feature>
<dbReference type="PANTHER" id="PTHR33734">
    <property type="entry name" value="LYSM DOMAIN-CONTAINING GPI-ANCHORED PROTEIN 2"/>
    <property type="match status" value="1"/>
</dbReference>
<accession>A0A917GRD4</accession>
<dbReference type="EMBL" id="BMFQ01000003">
    <property type="protein sequence ID" value="GGG54240.1"/>
    <property type="molecule type" value="Genomic_DNA"/>
</dbReference>
<evidence type="ECO:0000313" key="3">
    <source>
        <dbReference type="Proteomes" id="UP000625976"/>
    </source>
</evidence>
<dbReference type="InterPro" id="IPR036779">
    <property type="entry name" value="LysM_dom_sf"/>
</dbReference>
<feature type="domain" description="LysM" evidence="1">
    <location>
        <begin position="163"/>
        <end position="206"/>
    </location>
</feature>
<dbReference type="SMART" id="SM00257">
    <property type="entry name" value="LysM"/>
    <property type="match status" value="3"/>
</dbReference>
<protein>
    <recommendedName>
        <fullName evidence="1">LysM domain-containing protein</fullName>
    </recommendedName>
</protein>
<gene>
    <name evidence="2" type="ORF">GCM10010976_26520</name>
</gene>
<evidence type="ECO:0000259" key="1">
    <source>
        <dbReference type="PROSITE" id="PS51782"/>
    </source>
</evidence>